<evidence type="ECO:0000256" key="1">
    <source>
        <dbReference type="ARBA" id="ARBA00004123"/>
    </source>
</evidence>
<dbReference type="EMBL" id="JBDJPC010000004">
    <property type="protein sequence ID" value="KAL1505717.1"/>
    <property type="molecule type" value="Genomic_DNA"/>
</dbReference>
<dbReference type="AlphaFoldDB" id="A0ABD1F0F9"/>
<dbReference type="PANTHER" id="PTHR11988:SF55">
    <property type="entry name" value="BZIP DOMAIN-CONTAINING PROTEIN"/>
    <property type="match status" value="1"/>
</dbReference>
<organism evidence="10 11">
    <name type="scientific">Hypothenemus hampei</name>
    <name type="common">Coffee berry borer</name>
    <dbReference type="NCBI Taxonomy" id="57062"/>
    <lineage>
        <taxon>Eukaryota</taxon>
        <taxon>Metazoa</taxon>
        <taxon>Ecdysozoa</taxon>
        <taxon>Arthropoda</taxon>
        <taxon>Hexapoda</taxon>
        <taxon>Insecta</taxon>
        <taxon>Pterygota</taxon>
        <taxon>Neoptera</taxon>
        <taxon>Endopterygota</taxon>
        <taxon>Coleoptera</taxon>
        <taxon>Polyphaga</taxon>
        <taxon>Cucujiformia</taxon>
        <taxon>Curculionidae</taxon>
        <taxon>Scolytinae</taxon>
        <taxon>Hypothenemus</taxon>
    </lineage>
</organism>
<dbReference type="GO" id="GO:0003677">
    <property type="term" value="F:DNA binding"/>
    <property type="evidence" value="ECO:0007669"/>
    <property type="project" value="UniProtKB-KW"/>
</dbReference>
<dbReference type="PROSITE" id="PS50217">
    <property type="entry name" value="BZIP"/>
    <property type="match status" value="1"/>
</dbReference>
<evidence type="ECO:0000256" key="2">
    <source>
        <dbReference type="ARBA" id="ARBA00006079"/>
    </source>
</evidence>
<keyword evidence="3" id="KW-0805">Transcription regulation</keyword>
<dbReference type="FunFam" id="1.20.5.170:FF:000025">
    <property type="entry name" value="nuclear factor interleukin-3-regulated protein-like"/>
    <property type="match status" value="1"/>
</dbReference>
<dbReference type="InterPro" id="IPR004827">
    <property type="entry name" value="bZIP"/>
</dbReference>
<evidence type="ECO:0000313" key="11">
    <source>
        <dbReference type="Proteomes" id="UP001566132"/>
    </source>
</evidence>
<dbReference type="Proteomes" id="UP001566132">
    <property type="component" value="Unassembled WGS sequence"/>
</dbReference>
<comment type="caution">
    <text evidence="10">The sequence shown here is derived from an EMBL/GenBank/DDBJ whole genome shotgun (WGS) entry which is preliminary data.</text>
</comment>
<reference evidence="10 11" key="1">
    <citation type="submission" date="2024-05" db="EMBL/GenBank/DDBJ databases">
        <title>Genetic variation in Jamaican populations of the coffee berry borer (Hypothenemus hampei).</title>
        <authorList>
            <person name="Errbii M."/>
            <person name="Myrie A."/>
        </authorList>
    </citation>
    <scope>NUCLEOTIDE SEQUENCE [LARGE SCALE GENOMIC DNA]</scope>
    <source>
        <strain evidence="10">JA-Hopewell-2020-01-JO</strain>
        <tissue evidence="10">Whole body</tissue>
    </source>
</reference>
<dbReference type="SMART" id="SM00338">
    <property type="entry name" value="BRLZ"/>
    <property type="match status" value="1"/>
</dbReference>
<dbReference type="PANTHER" id="PTHR11988">
    <property type="entry name" value="THYROTROPH EMBRYONIC FACTOR RELATED"/>
    <property type="match status" value="1"/>
</dbReference>
<dbReference type="CDD" id="cd14695">
    <property type="entry name" value="bZIP_HLF"/>
    <property type="match status" value="1"/>
</dbReference>
<evidence type="ECO:0000256" key="3">
    <source>
        <dbReference type="ARBA" id="ARBA00023015"/>
    </source>
</evidence>
<keyword evidence="6" id="KW-0539">Nucleus</keyword>
<dbReference type="InterPro" id="IPR040223">
    <property type="entry name" value="PAR_bZIP"/>
</dbReference>
<evidence type="ECO:0000313" key="10">
    <source>
        <dbReference type="EMBL" id="KAL1505717.1"/>
    </source>
</evidence>
<protein>
    <recommendedName>
        <fullName evidence="9">BZIP domain-containing protein</fullName>
    </recommendedName>
</protein>
<feature type="coiled-coil region" evidence="7">
    <location>
        <begin position="169"/>
        <end position="196"/>
    </location>
</feature>
<sequence length="217" mass="24903">MNATTGSVNQFDTFGSADSPFLPTIRGATSYDFLKNYNYILESPNNRETLFKSLIEVSSKNSSETLHPIEPNELGNLLPKHIFAQSSLVPYSHTFHLLQRNPIVGSRFDCSLSPVISNCNLKRQRSEKRPIPEEQKDDKYFERRRRNNQAAKKSRDARKMREDQIALKATILEHENAILRAQVSTLRQEASSLRNMLLHRKPYEISTQEVPLCVISQ</sequence>
<feature type="compositionally biased region" description="Basic and acidic residues" evidence="8">
    <location>
        <begin position="127"/>
        <end position="141"/>
    </location>
</feature>
<evidence type="ECO:0000256" key="6">
    <source>
        <dbReference type="ARBA" id="ARBA00023242"/>
    </source>
</evidence>
<feature type="region of interest" description="Disordered" evidence="8">
    <location>
        <begin position="123"/>
        <end position="160"/>
    </location>
</feature>
<keyword evidence="7" id="KW-0175">Coiled coil</keyword>
<dbReference type="Gene3D" id="1.20.5.170">
    <property type="match status" value="1"/>
</dbReference>
<keyword evidence="4" id="KW-0238">DNA-binding</keyword>
<name>A0ABD1F0F9_HYPHA</name>
<dbReference type="GO" id="GO:0005634">
    <property type="term" value="C:nucleus"/>
    <property type="evidence" value="ECO:0007669"/>
    <property type="project" value="UniProtKB-SubCell"/>
</dbReference>
<comment type="similarity">
    <text evidence="2">Belongs to the bZIP family. NFIL3 subfamily.</text>
</comment>
<dbReference type="Pfam" id="PF07716">
    <property type="entry name" value="bZIP_2"/>
    <property type="match status" value="1"/>
</dbReference>
<evidence type="ECO:0000256" key="7">
    <source>
        <dbReference type="SAM" id="Coils"/>
    </source>
</evidence>
<evidence type="ECO:0000256" key="5">
    <source>
        <dbReference type="ARBA" id="ARBA00023163"/>
    </source>
</evidence>
<evidence type="ECO:0000256" key="4">
    <source>
        <dbReference type="ARBA" id="ARBA00023125"/>
    </source>
</evidence>
<proteinExistence type="inferred from homology"/>
<keyword evidence="5" id="KW-0804">Transcription</keyword>
<comment type="subcellular location">
    <subcellularLocation>
        <location evidence="1">Nucleus</location>
    </subcellularLocation>
</comment>
<dbReference type="InterPro" id="IPR046347">
    <property type="entry name" value="bZIP_sf"/>
</dbReference>
<keyword evidence="11" id="KW-1185">Reference proteome</keyword>
<evidence type="ECO:0000256" key="8">
    <source>
        <dbReference type="SAM" id="MobiDB-lite"/>
    </source>
</evidence>
<feature type="domain" description="BZIP" evidence="9">
    <location>
        <begin position="137"/>
        <end position="200"/>
    </location>
</feature>
<dbReference type="SUPFAM" id="SSF57959">
    <property type="entry name" value="Leucine zipper domain"/>
    <property type="match status" value="1"/>
</dbReference>
<accession>A0ABD1F0F9</accession>
<evidence type="ECO:0000259" key="9">
    <source>
        <dbReference type="PROSITE" id="PS50217"/>
    </source>
</evidence>
<gene>
    <name evidence="10" type="ORF">ABEB36_005217</name>
</gene>